<proteinExistence type="predicted"/>
<dbReference type="AlphaFoldDB" id="A0A9N7U740"/>
<keyword evidence="3" id="KW-1185">Reference proteome</keyword>
<protein>
    <submittedName>
        <fullName evidence="2">Uncharacterized protein</fullName>
    </submittedName>
</protein>
<accession>A0A9N7U740</accession>
<gene>
    <name evidence="2" type="ORF">PLEPLA_LOCUS13132</name>
</gene>
<organism evidence="2 3">
    <name type="scientific">Pleuronectes platessa</name>
    <name type="common">European plaice</name>
    <dbReference type="NCBI Taxonomy" id="8262"/>
    <lineage>
        <taxon>Eukaryota</taxon>
        <taxon>Metazoa</taxon>
        <taxon>Chordata</taxon>
        <taxon>Craniata</taxon>
        <taxon>Vertebrata</taxon>
        <taxon>Euteleostomi</taxon>
        <taxon>Actinopterygii</taxon>
        <taxon>Neopterygii</taxon>
        <taxon>Teleostei</taxon>
        <taxon>Neoteleostei</taxon>
        <taxon>Acanthomorphata</taxon>
        <taxon>Carangaria</taxon>
        <taxon>Pleuronectiformes</taxon>
        <taxon>Pleuronectoidei</taxon>
        <taxon>Pleuronectidae</taxon>
        <taxon>Pleuronectes</taxon>
    </lineage>
</organism>
<feature type="region of interest" description="Disordered" evidence="1">
    <location>
        <begin position="64"/>
        <end position="107"/>
    </location>
</feature>
<comment type="caution">
    <text evidence="2">The sequence shown here is derived from an EMBL/GenBank/DDBJ whole genome shotgun (WGS) entry which is preliminary data.</text>
</comment>
<evidence type="ECO:0000313" key="3">
    <source>
        <dbReference type="Proteomes" id="UP001153269"/>
    </source>
</evidence>
<name>A0A9N7U740_PLEPL</name>
<dbReference type="Proteomes" id="UP001153269">
    <property type="component" value="Unassembled WGS sequence"/>
</dbReference>
<evidence type="ECO:0000313" key="2">
    <source>
        <dbReference type="EMBL" id="CAB1425202.1"/>
    </source>
</evidence>
<sequence>MAVNLVLILERRLAKACFPHSLIRRIEMLNMLPVLSSWLHHTAEGLRLNLAAAEECGVGFNKDQRERGLAQSRSFTLTPRPIVQPAQRGSHPSSSASDDQAHMQPRP</sequence>
<evidence type="ECO:0000256" key="1">
    <source>
        <dbReference type="SAM" id="MobiDB-lite"/>
    </source>
</evidence>
<reference evidence="2" key="1">
    <citation type="submission" date="2020-03" db="EMBL/GenBank/DDBJ databases">
        <authorList>
            <person name="Weist P."/>
        </authorList>
    </citation>
    <scope>NUCLEOTIDE SEQUENCE</scope>
</reference>
<dbReference type="EMBL" id="CADEAL010000785">
    <property type="protein sequence ID" value="CAB1425202.1"/>
    <property type="molecule type" value="Genomic_DNA"/>
</dbReference>